<dbReference type="GO" id="GO:0019563">
    <property type="term" value="P:glycerol catabolic process"/>
    <property type="evidence" value="ECO:0007669"/>
    <property type="project" value="TreeGrafter"/>
</dbReference>
<evidence type="ECO:0000259" key="3">
    <source>
        <dbReference type="PROSITE" id="PS51480"/>
    </source>
</evidence>
<sequence length="210" mass="21262">MYDTLTPSQARDMLTAVARHLVASVDMLTEVDQAIGDGDHGIGMRRGFSAVEETMAAIDPESVAKVFKAAGTAIMAKTGGAAGAVFGTLFRAGSAAFEERPVLDAAGFAAFLRQGLEGVEKRGGAQPGQKTMIDALAPAAAAAEAAIAGGLAEAVRQATDAAKGGVEATKGMIATTGKARTLGERSLGHPDPGAVSMSLILEAMRDYIAA</sequence>
<organism evidence="4 5">
    <name type="scientific">Pleomorphomonas carboxyditropha</name>
    <dbReference type="NCBI Taxonomy" id="2023338"/>
    <lineage>
        <taxon>Bacteria</taxon>
        <taxon>Pseudomonadati</taxon>
        <taxon>Pseudomonadota</taxon>
        <taxon>Alphaproteobacteria</taxon>
        <taxon>Hyphomicrobiales</taxon>
        <taxon>Pleomorphomonadaceae</taxon>
        <taxon>Pleomorphomonas</taxon>
    </lineage>
</organism>
<dbReference type="RefSeq" id="WP_100081808.1">
    <property type="nucleotide sequence ID" value="NZ_NQVN01000013.1"/>
</dbReference>
<dbReference type="PANTHER" id="PTHR28629">
    <property type="entry name" value="TRIOKINASE/FMN CYCLASE"/>
    <property type="match status" value="1"/>
</dbReference>
<dbReference type="InterPro" id="IPR036117">
    <property type="entry name" value="DhaL_dom_sf"/>
</dbReference>
<keyword evidence="1" id="KW-0808">Transferase</keyword>
<dbReference type="GO" id="GO:0004371">
    <property type="term" value="F:glycerone kinase activity"/>
    <property type="evidence" value="ECO:0007669"/>
    <property type="project" value="InterPro"/>
</dbReference>
<dbReference type="NCBIfam" id="TIGR02365">
    <property type="entry name" value="dha_L_ycgS"/>
    <property type="match status" value="1"/>
</dbReference>
<dbReference type="GO" id="GO:0005829">
    <property type="term" value="C:cytosol"/>
    <property type="evidence" value="ECO:0007669"/>
    <property type="project" value="TreeGrafter"/>
</dbReference>
<proteinExistence type="predicted"/>
<dbReference type="OrthoDB" id="9800291at2"/>
<evidence type="ECO:0000256" key="2">
    <source>
        <dbReference type="ARBA" id="ARBA00022777"/>
    </source>
</evidence>
<accession>A0A2G9WTC0</accession>
<dbReference type="PANTHER" id="PTHR28629:SF4">
    <property type="entry name" value="TRIOKINASE_FMN CYCLASE"/>
    <property type="match status" value="1"/>
</dbReference>
<dbReference type="Proteomes" id="UP000231070">
    <property type="component" value="Unassembled WGS sequence"/>
</dbReference>
<dbReference type="InterPro" id="IPR050861">
    <property type="entry name" value="Dihydroxyacetone_Kinase"/>
</dbReference>
<dbReference type="FunFam" id="1.25.40.340:FF:000002">
    <property type="entry name" value="Dihydroxyacetone kinase, L subunit"/>
    <property type="match status" value="1"/>
</dbReference>
<dbReference type="Gene3D" id="1.25.40.340">
    <property type="match status" value="1"/>
</dbReference>
<protein>
    <submittedName>
        <fullName evidence="4">Dihydroxyacetone kinase subunit L</fullName>
    </submittedName>
</protein>
<dbReference type="PROSITE" id="PS51480">
    <property type="entry name" value="DHAL"/>
    <property type="match status" value="1"/>
</dbReference>
<dbReference type="SUPFAM" id="SSF101473">
    <property type="entry name" value="DhaL-like"/>
    <property type="match status" value="1"/>
</dbReference>
<name>A0A2G9WTC0_9HYPH</name>
<reference evidence="4 5" key="1">
    <citation type="submission" date="2017-08" db="EMBL/GenBank/DDBJ databases">
        <title>Pleomorphomonas carboxidotrophicus sp. nov., a new mesophilic hydrogenogenic carboxidotroph.</title>
        <authorList>
            <person name="Esquivel-Elizondo S."/>
            <person name="Krajmalnik-Brown R."/>
            <person name="Maldonado J."/>
        </authorList>
    </citation>
    <scope>NUCLEOTIDE SEQUENCE [LARGE SCALE GENOMIC DNA]</scope>
    <source>
        <strain evidence="4 5">SVCO-16</strain>
    </source>
</reference>
<dbReference type="InterPro" id="IPR004007">
    <property type="entry name" value="DhaL_dom"/>
</dbReference>
<keyword evidence="2 4" id="KW-0418">Kinase</keyword>
<dbReference type="EMBL" id="NQVN01000013">
    <property type="protein sequence ID" value="PIO97943.1"/>
    <property type="molecule type" value="Genomic_DNA"/>
</dbReference>
<dbReference type="InterPro" id="IPR012737">
    <property type="entry name" value="DhaK_L_YcgS"/>
</dbReference>
<gene>
    <name evidence="4" type="primary">dhaL</name>
    <name evidence="4" type="ORF">CJ014_17615</name>
</gene>
<comment type="caution">
    <text evidence="4">The sequence shown here is derived from an EMBL/GenBank/DDBJ whole genome shotgun (WGS) entry which is preliminary data.</text>
</comment>
<dbReference type="Pfam" id="PF02734">
    <property type="entry name" value="Dak2"/>
    <property type="match status" value="1"/>
</dbReference>
<keyword evidence="5" id="KW-1185">Reference proteome</keyword>
<evidence type="ECO:0000256" key="1">
    <source>
        <dbReference type="ARBA" id="ARBA00022679"/>
    </source>
</evidence>
<evidence type="ECO:0000313" key="5">
    <source>
        <dbReference type="Proteomes" id="UP000231070"/>
    </source>
</evidence>
<dbReference type="AlphaFoldDB" id="A0A2G9WTC0"/>
<feature type="domain" description="DhaL" evidence="3">
    <location>
        <begin position="8"/>
        <end position="206"/>
    </location>
</feature>
<dbReference type="SMART" id="SM01120">
    <property type="entry name" value="Dak2"/>
    <property type="match status" value="1"/>
</dbReference>
<evidence type="ECO:0000313" key="4">
    <source>
        <dbReference type="EMBL" id="PIO97943.1"/>
    </source>
</evidence>